<accession>A0A367V9D1</accession>
<evidence type="ECO:0000313" key="1">
    <source>
        <dbReference type="EMBL" id="RCK21101.1"/>
    </source>
</evidence>
<reference evidence="1 2" key="1">
    <citation type="submission" date="2014-07" db="EMBL/GenBank/DDBJ databases">
        <title>Draft genome sequence of Thalassospira profundimaris R8-17.</title>
        <authorList>
            <person name="Lai Q."/>
            <person name="Shao Z."/>
        </authorList>
    </citation>
    <scope>NUCLEOTIDE SEQUENCE [LARGE SCALE GENOMIC DNA]</scope>
    <source>
        <strain evidence="1 2">R8-17</strain>
    </source>
</reference>
<gene>
    <name evidence="1" type="ORF">TH6_15190</name>
</gene>
<proteinExistence type="predicted"/>
<sequence>MKVRINPDREVDGMPLRVVNPVKGGFYPDGEFELSDKDLRNPSVIRLLPPVSAGGIPGGKFGDLVPVKGAAKAEKKG</sequence>
<dbReference type="AlphaFoldDB" id="A0A367V9D1"/>
<dbReference type="RefSeq" id="WP_062954017.1">
    <property type="nucleotide sequence ID" value="NZ_JPWB01000006.1"/>
</dbReference>
<dbReference type="Proteomes" id="UP000253061">
    <property type="component" value="Unassembled WGS sequence"/>
</dbReference>
<name>A0A367V9D1_9PROT</name>
<evidence type="ECO:0000313" key="2">
    <source>
        <dbReference type="Proteomes" id="UP000253061"/>
    </source>
</evidence>
<comment type="caution">
    <text evidence="1">The sequence shown here is derived from an EMBL/GenBank/DDBJ whole genome shotgun (WGS) entry which is preliminary data.</text>
</comment>
<dbReference type="EMBL" id="JPWB01000006">
    <property type="protein sequence ID" value="RCK21101.1"/>
    <property type="molecule type" value="Genomic_DNA"/>
</dbReference>
<organism evidence="1 2">
    <name type="scientific">Thalassospira profundimaris</name>
    <dbReference type="NCBI Taxonomy" id="502049"/>
    <lineage>
        <taxon>Bacteria</taxon>
        <taxon>Pseudomonadati</taxon>
        <taxon>Pseudomonadota</taxon>
        <taxon>Alphaproteobacteria</taxon>
        <taxon>Rhodospirillales</taxon>
        <taxon>Thalassospiraceae</taxon>
        <taxon>Thalassospira</taxon>
    </lineage>
</organism>
<protein>
    <submittedName>
        <fullName evidence="1">Uncharacterized protein</fullName>
    </submittedName>
</protein>